<evidence type="ECO:0000256" key="9">
    <source>
        <dbReference type="PROSITE-ProRule" id="PRU01049"/>
    </source>
</evidence>
<dbReference type="InterPro" id="IPR016484">
    <property type="entry name" value="GTPase_Der"/>
</dbReference>
<dbReference type="Gene3D" id="3.30.300.20">
    <property type="match status" value="1"/>
</dbReference>
<comment type="function">
    <text evidence="8 10">GTPase that plays an essential role in the late steps of ribosome biogenesis.</text>
</comment>
<feature type="binding site" evidence="8">
    <location>
        <begin position="9"/>
        <end position="16"/>
    </location>
    <ligand>
        <name>GTP</name>
        <dbReference type="ChEBI" id="CHEBI:37565"/>
        <label>1</label>
    </ligand>
</feature>
<protein>
    <recommendedName>
        <fullName evidence="2 8">GTPase Der</fullName>
    </recommendedName>
    <alternativeName>
        <fullName evidence="7 8">GTP-binding protein EngA</fullName>
    </alternativeName>
</protein>
<feature type="binding site" evidence="8">
    <location>
        <begin position="299"/>
        <end position="302"/>
    </location>
    <ligand>
        <name>GTP</name>
        <dbReference type="ChEBI" id="CHEBI:37565"/>
        <label>2</label>
    </ligand>
</feature>
<evidence type="ECO:0000256" key="8">
    <source>
        <dbReference type="HAMAP-Rule" id="MF_00195"/>
    </source>
</evidence>
<proteinExistence type="inferred from homology"/>
<dbReference type="InterPro" id="IPR006073">
    <property type="entry name" value="GTP-bd"/>
</dbReference>
<dbReference type="CDD" id="cd01895">
    <property type="entry name" value="EngA2"/>
    <property type="match status" value="1"/>
</dbReference>
<dbReference type="HAMAP" id="MF_00195">
    <property type="entry name" value="GTPase_Der"/>
    <property type="match status" value="1"/>
</dbReference>
<evidence type="ECO:0000256" key="4">
    <source>
        <dbReference type="ARBA" id="ARBA00022737"/>
    </source>
</evidence>
<dbReference type="NCBIfam" id="TIGR03594">
    <property type="entry name" value="GTPase_EngA"/>
    <property type="match status" value="1"/>
</dbReference>
<evidence type="ECO:0000259" key="12">
    <source>
        <dbReference type="PROSITE" id="PS51712"/>
    </source>
</evidence>
<reference evidence="13 14" key="1">
    <citation type="journal article" date="2021" name="Sci. Rep.">
        <title>The distribution of antibiotic resistance genes in chicken gut microbiota commensals.</title>
        <authorList>
            <person name="Juricova H."/>
            <person name="Matiasovicova J."/>
            <person name="Kubasova T."/>
            <person name="Cejkova D."/>
            <person name="Rychlik I."/>
        </authorList>
    </citation>
    <scope>NUCLEOTIDE SEQUENCE [LARGE SCALE GENOMIC DNA]</scope>
    <source>
        <strain evidence="13 14">An829</strain>
    </source>
</reference>
<dbReference type="NCBIfam" id="TIGR00231">
    <property type="entry name" value="small_GTP"/>
    <property type="match status" value="2"/>
</dbReference>
<dbReference type="InterPro" id="IPR027417">
    <property type="entry name" value="P-loop_NTPase"/>
</dbReference>
<feature type="binding site" evidence="8">
    <location>
        <begin position="119"/>
        <end position="122"/>
    </location>
    <ligand>
        <name>GTP</name>
        <dbReference type="ChEBI" id="CHEBI:37565"/>
        <label>1</label>
    </ligand>
</feature>
<evidence type="ECO:0000256" key="10">
    <source>
        <dbReference type="RuleBase" id="RU004481"/>
    </source>
</evidence>
<feature type="region of interest" description="Disordered" evidence="11">
    <location>
        <begin position="371"/>
        <end position="393"/>
    </location>
</feature>
<dbReference type="Pfam" id="PF14714">
    <property type="entry name" value="KH_dom-like"/>
    <property type="match status" value="1"/>
</dbReference>
<evidence type="ECO:0000256" key="3">
    <source>
        <dbReference type="ARBA" id="ARBA00022517"/>
    </source>
</evidence>
<accession>A0ABS2DQ91</accession>
<feature type="domain" description="EngA-type G" evidence="12">
    <location>
        <begin position="3"/>
        <end position="166"/>
    </location>
</feature>
<comment type="similarity">
    <text evidence="1 8 9 10">Belongs to the TRAFAC class TrmE-Era-EngA-EngB-Septin-like GTPase superfamily. EngA (Der) GTPase family.</text>
</comment>
<dbReference type="PROSITE" id="PS51712">
    <property type="entry name" value="G_ENGA"/>
    <property type="match status" value="2"/>
</dbReference>
<dbReference type="InterPro" id="IPR015946">
    <property type="entry name" value="KH_dom-like_a/b"/>
</dbReference>
<sequence>MLPVIALVGRPNVGKSTLFNRLTRSRDAIVADFAGLTRDRQYGQGRVGPRPYLVIDTGGFEPIRTEGIVKAMANQAELAIEECDAVIFVCDARAGLTPQDSRIADFLRRCGRKVILCVNKAEGLSDIAKAEFYELGLGEPLLISAAHGQGVRDAVEAALADFPEEEGDEEEVLDENAPRAIKVTVAGRPNAGKSTLINALLGEERLIAYDMPGTTRDAIKVDFEYGGRPYELVDTAGLRRKGKVFEAVEKFSVVKTLQAIQDANVVILVIDAKNGVAESDAHIAGYVLETGRALVVAVNKWDLLDSYERERAALDLEQKLHFLRWARMIRISALKRNGLNHLMRAVDEAHAAAYAKIPTPKLTRALLEAVQRQQPPRARGGRPKPRYAHQGGSNPPVIVVHGNALEDIGESYRRYLEAFFREKFNLAGTPLRIEFRTKDNPYVKEEKH</sequence>
<keyword evidence="4 10" id="KW-0677">Repeat</keyword>
<evidence type="ECO:0000256" key="11">
    <source>
        <dbReference type="SAM" id="MobiDB-lite"/>
    </source>
</evidence>
<feature type="binding site" evidence="8">
    <location>
        <begin position="56"/>
        <end position="60"/>
    </location>
    <ligand>
        <name>GTP</name>
        <dbReference type="ChEBI" id="CHEBI:37565"/>
        <label>1</label>
    </ligand>
</feature>
<feature type="binding site" evidence="8">
    <location>
        <begin position="234"/>
        <end position="238"/>
    </location>
    <ligand>
        <name>GTP</name>
        <dbReference type="ChEBI" id="CHEBI:37565"/>
        <label>2</label>
    </ligand>
</feature>
<dbReference type="Proteomes" id="UP000715095">
    <property type="component" value="Unassembled WGS sequence"/>
</dbReference>
<organism evidence="13 14">
    <name type="scientific">Sutterella massiliensis</name>
    <dbReference type="NCBI Taxonomy" id="1816689"/>
    <lineage>
        <taxon>Bacteria</taxon>
        <taxon>Pseudomonadati</taxon>
        <taxon>Pseudomonadota</taxon>
        <taxon>Betaproteobacteria</taxon>
        <taxon>Burkholderiales</taxon>
        <taxon>Sutterellaceae</taxon>
        <taxon>Sutterella</taxon>
    </lineage>
</organism>
<dbReference type="EMBL" id="JACJJC010000003">
    <property type="protein sequence ID" value="MBM6703501.1"/>
    <property type="molecule type" value="Genomic_DNA"/>
</dbReference>
<evidence type="ECO:0000313" key="13">
    <source>
        <dbReference type="EMBL" id="MBM6703501.1"/>
    </source>
</evidence>
<dbReference type="RefSeq" id="WP_205101962.1">
    <property type="nucleotide sequence ID" value="NZ_JACJJC010000003.1"/>
</dbReference>
<gene>
    <name evidence="8 13" type="primary">der</name>
    <name evidence="13" type="ORF">H6A60_03190</name>
</gene>
<dbReference type="PANTHER" id="PTHR43834:SF6">
    <property type="entry name" value="GTPASE DER"/>
    <property type="match status" value="1"/>
</dbReference>
<evidence type="ECO:0000256" key="2">
    <source>
        <dbReference type="ARBA" id="ARBA00020953"/>
    </source>
</evidence>
<evidence type="ECO:0000256" key="7">
    <source>
        <dbReference type="ARBA" id="ARBA00032345"/>
    </source>
</evidence>
<keyword evidence="6 8" id="KW-0342">GTP-binding</keyword>
<comment type="subunit">
    <text evidence="8">Associates with the 50S ribosomal subunit.</text>
</comment>
<dbReference type="PANTHER" id="PTHR43834">
    <property type="entry name" value="GTPASE DER"/>
    <property type="match status" value="1"/>
</dbReference>
<keyword evidence="5 8" id="KW-0547">Nucleotide-binding</keyword>
<keyword evidence="14" id="KW-1185">Reference proteome</keyword>
<dbReference type="InterPro" id="IPR005225">
    <property type="entry name" value="Small_GTP-bd"/>
</dbReference>
<feature type="domain" description="EngA-type G" evidence="12">
    <location>
        <begin position="181"/>
        <end position="354"/>
    </location>
</feature>
<evidence type="ECO:0000313" key="14">
    <source>
        <dbReference type="Proteomes" id="UP000715095"/>
    </source>
</evidence>
<name>A0ABS2DQ91_9BURK</name>
<dbReference type="PRINTS" id="PR00326">
    <property type="entry name" value="GTP1OBG"/>
</dbReference>
<keyword evidence="3 8" id="KW-0690">Ribosome biogenesis</keyword>
<dbReference type="InterPro" id="IPR032859">
    <property type="entry name" value="KH_dom-like"/>
</dbReference>
<feature type="binding site" evidence="8">
    <location>
        <begin position="187"/>
        <end position="194"/>
    </location>
    <ligand>
        <name>GTP</name>
        <dbReference type="ChEBI" id="CHEBI:37565"/>
        <label>2</label>
    </ligand>
</feature>
<dbReference type="PIRSF" id="PIRSF006485">
    <property type="entry name" value="GTP-binding_EngA"/>
    <property type="match status" value="1"/>
</dbReference>
<evidence type="ECO:0000256" key="1">
    <source>
        <dbReference type="ARBA" id="ARBA00008279"/>
    </source>
</evidence>
<evidence type="ECO:0000256" key="5">
    <source>
        <dbReference type="ARBA" id="ARBA00022741"/>
    </source>
</evidence>
<dbReference type="Pfam" id="PF01926">
    <property type="entry name" value="MMR_HSR1"/>
    <property type="match status" value="2"/>
</dbReference>
<dbReference type="InterPro" id="IPR031166">
    <property type="entry name" value="G_ENGA"/>
</dbReference>
<comment type="caution">
    <text evidence="13">The sequence shown here is derived from an EMBL/GenBank/DDBJ whole genome shotgun (WGS) entry which is preliminary data.</text>
</comment>
<dbReference type="SUPFAM" id="SSF52540">
    <property type="entry name" value="P-loop containing nucleoside triphosphate hydrolases"/>
    <property type="match status" value="2"/>
</dbReference>
<evidence type="ECO:0000256" key="6">
    <source>
        <dbReference type="ARBA" id="ARBA00023134"/>
    </source>
</evidence>
<dbReference type="Gene3D" id="3.40.50.300">
    <property type="entry name" value="P-loop containing nucleotide triphosphate hydrolases"/>
    <property type="match status" value="2"/>
</dbReference>
<dbReference type="CDD" id="cd01894">
    <property type="entry name" value="EngA1"/>
    <property type="match status" value="1"/>
</dbReference>